<dbReference type="Gene3D" id="3.50.30.30">
    <property type="match status" value="1"/>
</dbReference>
<sequence length="288" mass="32398">MPLMIVNINKQEKDAFHKKKRSRSRSSFTASSSTFGALTTYNITISKSLHAQQKQTNNYKRAWDLFIFLLLIFWSINNLSLCTKQSASTSYLIWSKTIAFYKQVGTTVFGIFYLLKNHHVLHLLSMLGMWLCGLLPIETLEPIVAYNQVTRSVDTELGQLSQQERRTVDAIVKARVDKSTQAAHAGAAGMILCNDLSTGDEIIADPYILPTTHLTYADCLRLFAYLNSTKAFHRQSNMGSLRNVANESMDSGCQRVKALKNGISKVYDTFIVINMNINILGENVTPTR</sequence>
<keyword evidence="1" id="KW-1133">Transmembrane helix</keyword>
<comment type="caution">
    <text evidence="3">The sequence shown here is derived from an EMBL/GenBank/DDBJ whole genome shotgun (WGS) entry which is preliminary data.</text>
</comment>
<evidence type="ECO:0000313" key="3">
    <source>
        <dbReference type="EMBL" id="PWA61483.1"/>
    </source>
</evidence>
<keyword evidence="4" id="KW-1185">Reference proteome</keyword>
<dbReference type="CDD" id="cd02120">
    <property type="entry name" value="PA_subtilisin_like"/>
    <property type="match status" value="1"/>
</dbReference>
<dbReference type="Proteomes" id="UP000245207">
    <property type="component" value="Unassembled WGS sequence"/>
</dbReference>
<name>A0A2U1MJN6_ARTAN</name>
<keyword evidence="1" id="KW-0812">Transmembrane</keyword>
<evidence type="ECO:0000256" key="1">
    <source>
        <dbReference type="SAM" id="Phobius"/>
    </source>
</evidence>
<protein>
    <submittedName>
        <fullName evidence="3">Peptidase S8, subtilisin-related protein</fullName>
    </submittedName>
</protein>
<keyword evidence="1" id="KW-0472">Membrane</keyword>
<dbReference type="InterPro" id="IPR003137">
    <property type="entry name" value="PA_domain"/>
</dbReference>
<dbReference type="STRING" id="35608.A0A2U1MJN6"/>
<organism evidence="3 4">
    <name type="scientific">Artemisia annua</name>
    <name type="common">Sweet wormwood</name>
    <dbReference type="NCBI Taxonomy" id="35608"/>
    <lineage>
        <taxon>Eukaryota</taxon>
        <taxon>Viridiplantae</taxon>
        <taxon>Streptophyta</taxon>
        <taxon>Embryophyta</taxon>
        <taxon>Tracheophyta</taxon>
        <taxon>Spermatophyta</taxon>
        <taxon>Magnoliopsida</taxon>
        <taxon>eudicotyledons</taxon>
        <taxon>Gunneridae</taxon>
        <taxon>Pentapetalae</taxon>
        <taxon>asterids</taxon>
        <taxon>campanulids</taxon>
        <taxon>Asterales</taxon>
        <taxon>Asteraceae</taxon>
        <taxon>Asteroideae</taxon>
        <taxon>Anthemideae</taxon>
        <taxon>Artemisiinae</taxon>
        <taxon>Artemisia</taxon>
    </lineage>
</organism>
<proteinExistence type="predicted"/>
<reference evidence="3 4" key="1">
    <citation type="journal article" date="2018" name="Mol. Plant">
        <title>The genome of Artemisia annua provides insight into the evolution of Asteraceae family and artemisinin biosynthesis.</title>
        <authorList>
            <person name="Shen Q."/>
            <person name="Zhang L."/>
            <person name="Liao Z."/>
            <person name="Wang S."/>
            <person name="Yan T."/>
            <person name="Shi P."/>
            <person name="Liu M."/>
            <person name="Fu X."/>
            <person name="Pan Q."/>
            <person name="Wang Y."/>
            <person name="Lv Z."/>
            <person name="Lu X."/>
            <person name="Zhang F."/>
            <person name="Jiang W."/>
            <person name="Ma Y."/>
            <person name="Chen M."/>
            <person name="Hao X."/>
            <person name="Li L."/>
            <person name="Tang Y."/>
            <person name="Lv G."/>
            <person name="Zhou Y."/>
            <person name="Sun X."/>
            <person name="Brodelius P.E."/>
            <person name="Rose J.K.C."/>
            <person name="Tang K."/>
        </authorList>
    </citation>
    <scope>NUCLEOTIDE SEQUENCE [LARGE SCALE GENOMIC DNA]</scope>
    <source>
        <strain evidence="4">cv. Huhao1</strain>
        <tissue evidence="3">Leaf</tissue>
    </source>
</reference>
<dbReference type="OrthoDB" id="10256524at2759"/>
<feature type="transmembrane region" description="Helical" evidence="1">
    <location>
        <begin position="93"/>
        <end position="115"/>
    </location>
</feature>
<evidence type="ECO:0000259" key="2">
    <source>
        <dbReference type="Pfam" id="PF02225"/>
    </source>
</evidence>
<feature type="domain" description="PA" evidence="2">
    <location>
        <begin position="174"/>
        <end position="221"/>
    </location>
</feature>
<feature type="transmembrane region" description="Helical" evidence="1">
    <location>
        <begin position="62"/>
        <end position="81"/>
    </location>
</feature>
<feature type="transmembrane region" description="Helical" evidence="1">
    <location>
        <begin position="120"/>
        <end position="137"/>
    </location>
</feature>
<dbReference type="AlphaFoldDB" id="A0A2U1MJN6"/>
<evidence type="ECO:0000313" key="4">
    <source>
        <dbReference type="Proteomes" id="UP000245207"/>
    </source>
</evidence>
<dbReference type="Pfam" id="PF02225">
    <property type="entry name" value="PA"/>
    <property type="match status" value="1"/>
</dbReference>
<dbReference type="EMBL" id="PKPP01005092">
    <property type="protein sequence ID" value="PWA61483.1"/>
    <property type="molecule type" value="Genomic_DNA"/>
</dbReference>
<accession>A0A2U1MJN6</accession>
<gene>
    <name evidence="3" type="ORF">CTI12_AA369440</name>
</gene>